<dbReference type="EMBL" id="RBRZ01000022">
    <property type="protein sequence ID" value="RMR60937.1"/>
    <property type="molecule type" value="Genomic_DNA"/>
</dbReference>
<dbReference type="InterPro" id="IPR011042">
    <property type="entry name" value="6-blade_b-propeller_TolB-like"/>
</dbReference>
<dbReference type="Pfam" id="PF07995">
    <property type="entry name" value="GSDH"/>
    <property type="match status" value="1"/>
</dbReference>
<dbReference type="SUPFAM" id="SSF50952">
    <property type="entry name" value="Soluble quinoprotein glucose dehydrogenase"/>
    <property type="match status" value="1"/>
</dbReference>
<evidence type="ECO:0000313" key="2">
    <source>
        <dbReference type="EMBL" id="RMR60937.1"/>
    </source>
</evidence>
<dbReference type="Gene3D" id="2.120.10.30">
    <property type="entry name" value="TolB, C-terminal domain"/>
    <property type="match status" value="1"/>
</dbReference>
<dbReference type="AlphaFoldDB" id="A0A7Z6ULD1"/>
<dbReference type="InterPro" id="IPR012938">
    <property type="entry name" value="Glc/Sorbosone_DH"/>
</dbReference>
<sequence length="409" mass="45212">MNLQPCEPVSPRDVDSMHKETLMLRKTLIATWCTAAILSLPLTAGAAPETYKSEQGTVTVTPVAEGLDHPWALAFLPDKQGILVTERSGNLRIVSADGKLSEPLSGVPQVWARKQGGLLDVVLSPDFAKDRMVYLTYSEGSGKTAAEGDTAGTAAGRGRLSKDMTRLEDFEVIFRQEPKLSVGNHFGARMVFDRDGYLFIALGENNDRPTAQDLDKLQGKIVRIYPDGSVPKDNPFVGQKNVRPEIWSYGHRNQQGAALNPWTGTLWTNEHGPKGGDELNIIERGQNYGWPIATHGIDYSGQPISESKGKVVEGTKIPFQVWEVSPGLSGMAFYDHSLFKAWDHSVFIGALATEELIRLQFENDKIVHEERLLKGMKQRIRDVRQGPDGYLYLLTDEDEGKLLKVGLAQ</sequence>
<dbReference type="PANTHER" id="PTHR19328:SF75">
    <property type="entry name" value="ALDOSE SUGAR DEHYDROGENASE YLII"/>
    <property type="match status" value="1"/>
</dbReference>
<dbReference type="InterPro" id="IPR011041">
    <property type="entry name" value="Quinoprot_gluc/sorb_DH_b-prop"/>
</dbReference>
<proteinExistence type="predicted"/>
<evidence type="ECO:0000259" key="1">
    <source>
        <dbReference type="Pfam" id="PF07995"/>
    </source>
</evidence>
<name>A0A7Z6ULD1_PSESF</name>
<comment type="caution">
    <text evidence="2">The sequence shown here is derived from an EMBL/GenBank/DDBJ whole genome shotgun (WGS) entry which is preliminary data.</text>
</comment>
<reference evidence="2 3" key="1">
    <citation type="submission" date="2018-08" db="EMBL/GenBank/DDBJ databases">
        <title>Recombination of ecologically and evolutionarily significant loci maintains genetic cohesion in the Pseudomonas syringae species complex.</title>
        <authorList>
            <person name="Dillon M."/>
            <person name="Thakur S."/>
            <person name="Almeida R.N.D."/>
            <person name="Weir B.S."/>
            <person name="Guttman D.S."/>
        </authorList>
    </citation>
    <scope>NUCLEOTIDE SEQUENCE [LARGE SCALE GENOMIC DNA]</scope>
    <source>
        <strain evidence="2 3">ICMP 19198</strain>
    </source>
</reference>
<dbReference type="PANTHER" id="PTHR19328">
    <property type="entry name" value="HEDGEHOG-INTERACTING PROTEIN"/>
    <property type="match status" value="1"/>
</dbReference>
<accession>A0A7Z6ULD1</accession>
<dbReference type="Proteomes" id="UP000281806">
    <property type="component" value="Unassembled WGS sequence"/>
</dbReference>
<gene>
    <name evidence="2" type="ORF">ALP83_03327</name>
</gene>
<protein>
    <submittedName>
        <fullName evidence="2">Glucose/sorbosone family dehydrogenase</fullName>
    </submittedName>
</protein>
<evidence type="ECO:0000313" key="3">
    <source>
        <dbReference type="Proteomes" id="UP000281806"/>
    </source>
</evidence>
<feature type="domain" description="Glucose/Sorbosone dehydrogenase" evidence="1">
    <location>
        <begin position="67"/>
        <end position="404"/>
    </location>
</feature>
<organism evidence="2 3">
    <name type="scientific">Pseudomonas syringae pv. actinidiae</name>
    <dbReference type="NCBI Taxonomy" id="103796"/>
    <lineage>
        <taxon>Bacteria</taxon>
        <taxon>Pseudomonadati</taxon>
        <taxon>Pseudomonadota</taxon>
        <taxon>Gammaproteobacteria</taxon>
        <taxon>Pseudomonadales</taxon>
        <taxon>Pseudomonadaceae</taxon>
        <taxon>Pseudomonas</taxon>
        <taxon>Pseudomonas syringae</taxon>
    </lineage>
</organism>